<sequence length="40" mass="4240">MNLKKLLCTASALMLPSLAMASVVTNNINLALPHSGFILK</sequence>
<organism evidence="2 3">
    <name type="scientific">Candidatus Accumulibacter phosphatis</name>
    <dbReference type="NCBI Taxonomy" id="327160"/>
    <lineage>
        <taxon>Bacteria</taxon>
        <taxon>Pseudomonadati</taxon>
        <taxon>Pseudomonadota</taxon>
        <taxon>Betaproteobacteria</taxon>
        <taxon>Candidatus Accumulibacter</taxon>
    </lineage>
</organism>
<gene>
    <name evidence="2" type="ORF">ACCUM_0020</name>
</gene>
<dbReference type="Proteomes" id="UP000306324">
    <property type="component" value="Unassembled WGS sequence"/>
</dbReference>
<dbReference type="EMBL" id="SWAD01000061">
    <property type="protein sequence ID" value="TMQ76142.1"/>
    <property type="molecule type" value="Genomic_DNA"/>
</dbReference>
<comment type="caution">
    <text evidence="2">The sequence shown here is derived from an EMBL/GenBank/DDBJ whole genome shotgun (WGS) entry which is preliminary data.</text>
</comment>
<accession>A0A5S4ELA4</accession>
<feature type="signal peptide" evidence="1">
    <location>
        <begin position="1"/>
        <end position="21"/>
    </location>
</feature>
<dbReference type="RefSeq" id="WP_281289601.1">
    <property type="nucleotide sequence ID" value="NZ_SWAD01000061.1"/>
</dbReference>
<name>A0A5S4ELA4_9PROT</name>
<keyword evidence="1" id="KW-0732">Signal</keyword>
<reference evidence="2 3" key="1">
    <citation type="submission" date="2019-04" db="EMBL/GenBank/DDBJ databases">
        <title>A novel phosphate-accumulating bacterium identified in bioreactor for phosphate removal from wastewater.</title>
        <authorList>
            <person name="Kotlyarov R.Y."/>
            <person name="Beletsky A.V."/>
            <person name="Kallistova A.Y."/>
            <person name="Dorofeev A.G."/>
            <person name="Nikolaev Y.Y."/>
            <person name="Pimenov N.V."/>
            <person name="Ravin N.V."/>
            <person name="Mardanov A.V."/>
        </authorList>
    </citation>
    <scope>NUCLEOTIDE SEQUENCE [LARGE SCALE GENOMIC DNA]</scope>
    <source>
        <strain evidence="2 3">Bin19</strain>
    </source>
</reference>
<protein>
    <submittedName>
        <fullName evidence="2">Uncharacterized protein</fullName>
    </submittedName>
</protein>
<evidence type="ECO:0000256" key="1">
    <source>
        <dbReference type="SAM" id="SignalP"/>
    </source>
</evidence>
<proteinExistence type="predicted"/>
<feature type="chain" id="PRO_5024309117" evidence="1">
    <location>
        <begin position="22"/>
        <end position="40"/>
    </location>
</feature>
<evidence type="ECO:0000313" key="2">
    <source>
        <dbReference type="EMBL" id="TMQ76142.1"/>
    </source>
</evidence>
<dbReference type="AlphaFoldDB" id="A0A5S4ELA4"/>
<keyword evidence="3" id="KW-1185">Reference proteome</keyword>
<evidence type="ECO:0000313" key="3">
    <source>
        <dbReference type="Proteomes" id="UP000306324"/>
    </source>
</evidence>